<dbReference type="Proteomes" id="UP001152888">
    <property type="component" value="Unassembled WGS sequence"/>
</dbReference>
<comment type="caution">
    <text evidence="2">The sequence shown here is derived from an EMBL/GenBank/DDBJ whole genome shotgun (WGS) entry which is preliminary data.</text>
</comment>
<feature type="compositionally biased region" description="Polar residues" evidence="1">
    <location>
        <begin position="57"/>
        <end position="78"/>
    </location>
</feature>
<evidence type="ECO:0000313" key="3">
    <source>
        <dbReference type="Proteomes" id="UP001152888"/>
    </source>
</evidence>
<organism evidence="2 3">
    <name type="scientific">Acanthoscelides obtectus</name>
    <name type="common">Bean weevil</name>
    <name type="synonym">Bruchus obtectus</name>
    <dbReference type="NCBI Taxonomy" id="200917"/>
    <lineage>
        <taxon>Eukaryota</taxon>
        <taxon>Metazoa</taxon>
        <taxon>Ecdysozoa</taxon>
        <taxon>Arthropoda</taxon>
        <taxon>Hexapoda</taxon>
        <taxon>Insecta</taxon>
        <taxon>Pterygota</taxon>
        <taxon>Neoptera</taxon>
        <taxon>Endopterygota</taxon>
        <taxon>Coleoptera</taxon>
        <taxon>Polyphaga</taxon>
        <taxon>Cucujiformia</taxon>
        <taxon>Chrysomeloidea</taxon>
        <taxon>Chrysomelidae</taxon>
        <taxon>Bruchinae</taxon>
        <taxon>Bruchini</taxon>
        <taxon>Acanthoscelides</taxon>
    </lineage>
</organism>
<protein>
    <submittedName>
        <fullName evidence="2">Uncharacterized protein</fullName>
    </submittedName>
</protein>
<reference evidence="2" key="1">
    <citation type="submission" date="2022-03" db="EMBL/GenBank/DDBJ databases">
        <authorList>
            <person name="Sayadi A."/>
        </authorList>
    </citation>
    <scope>NUCLEOTIDE SEQUENCE</scope>
</reference>
<dbReference type="OrthoDB" id="6159439at2759"/>
<dbReference type="EMBL" id="CAKOFQ010006982">
    <property type="protein sequence ID" value="CAH1985504.1"/>
    <property type="molecule type" value="Genomic_DNA"/>
</dbReference>
<proteinExistence type="predicted"/>
<feature type="region of interest" description="Disordered" evidence="1">
    <location>
        <begin position="31"/>
        <end position="107"/>
    </location>
</feature>
<gene>
    <name evidence="2" type="ORF">ACAOBT_LOCUS16721</name>
</gene>
<accession>A0A9P0PIU9</accession>
<evidence type="ECO:0000313" key="2">
    <source>
        <dbReference type="EMBL" id="CAH1985504.1"/>
    </source>
</evidence>
<keyword evidence="3" id="KW-1185">Reference proteome</keyword>
<name>A0A9P0PIU9_ACAOB</name>
<evidence type="ECO:0000256" key="1">
    <source>
        <dbReference type="SAM" id="MobiDB-lite"/>
    </source>
</evidence>
<sequence>MWHHPAAAHSAVPVFQHEFTDFIHNTIPALQHSSPQGATQAPPPDCVAGPMEASAPGGQQLSSPPVTVSGSEMSSPGGNSAGTATPPHHMHHHHMGGAGHQGRPAPARSPFEWIKKTSYQTQPNPVDEAMFFYLSIQSYSFYYSLYDRQITLFNIYCFL</sequence>
<dbReference type="AlphaFoldDB" id="A0A9P0PIU9"/>